<keyword evidence="2" id="KW-1185">Reference proteome</keyword>
<protein>
    <submittedName>
        <fullName evidence="1">Uncharacterized protein</fullName>
    </submittedName>
</protein>
<name>A0ACB8E0W7_DERSI</name>
<reference evidence="1" key="1">
    <citation type="submission" date="2020-05" db="EMBL/GenBank/DDBJ databases">
        <title>Large-scale comparative analyses of tick genomes elucidate their genetic diversity and vector capacities.</title>
        <authorList>
            <person name="Jia N."/>
            <person name="Wang J."/>
            <person name="Shi W."/>
            <person name="Du L."/>
            <person name="Sun Y."/>
            <person name="Zhan W."/>
            <person name="Jiang J."/>
            <person name="Wang Q."/>
            <person name="Zhang B."/>
            <person name="Ji P."/>
            <person name="Sakyi L.B."/>
            <person name="Cui X."/>
            <person name="Yuan T."/>
            <person name="Jiang B."/>
            <person name="Yang W."/>
            <person name="Lam T.T.-Y."/>
            <person name="Chang Q."/>
            <person name="Ding S."/>
            <person name="Wang X."/>
            <person name="Zhu J."/>
            <person name="Ruan X."/>
            <person name="Zhao L."/>
            <person name="Wei J."/>
            <person name="Que T."/>
            <person name="Du C."/>
            <person name="Cheng J."/>
            <person name="Dai P."/>
            <person name="Han X."/>
            <person name="Huang E."/>
            <person name="Gao Y."/>
            <person name="Liu J."/>
            <person name="Shao H."/>
            <person name="Ye R."/>
            <person name="Li L."/>
            <person name="Wei W."/>
            <person name="Wang X."/>
            <person name="Wang C."/>
            <person name="Yang T."/>
            <person name="Huo Q."/>
            <person name="Li W."/>
            <person name="Guo W."/>
            <person name="Chen H."/>
            <person name="Zhou L."/>
            <person name="Ni X."/>
            <person name="Tian J."/>
            <person name="Zhou Y."/>
            <person name="Sheng Y."/>
            <person name="Liu T."/>
            <person name="Pan Y."/>
            <person name="Xia L."/>
            <person name="Li J."/>
            <person name="Zhao F."/>
            <person name="Cao W."/>
        </authorList>
    </citation>
    <scope>NUCLEOTIDE SEQUENCE</scope>
    <source>
        <strain evidence="1">Dsil-2018</strain>
    </source>
</reference>
<dbReference type="Proteomes" id="UP000821865">
    <property type="component" value="Chromosome 1"/>
</dbReference>
<evidence type="ECO:0000313" key="2">
    <source>
        <dbReference type="Proteomes" id="UP000821865"/>
    </source>
</evidence>
<organism evidence="1 2">
    <name type="scientific">Dermacentor silvarum</name>
    <name type="common">Tick</name>
    <dbReference type="NCBI Taxonomy" id="543639"/>
    <lineage>
        <taxon>Eukaryota</taxon>
        <taxon>Metazoa</taxon>
        <taxon>Ecdysozoa</taxon>
        <taxon>Arthropoda</taxon>
        <taxon>Chelicerata</taxon>
        <taxon>Arachnida</taxon>
        <taxon>Acari</taxon>
        <taxon>Parasitiformes</taxon>
        <taxon>Ixodida</taxon>
        <taxon>Ixodoidea</taxon>
        <taxon>Ixodidae</taxon>
        <taxon>Rhipicephalinae</taxon>
        <taxon>Dermacentor</taxon>
    </lineage>
</organism>
<dbReference type="EMBL" id="CM023470">
    <property type="protein sequence ID" value="KAH7980385.1"/>
    <property type="molecule type" value="Genomic_DNA"/>
</dbReference>
<proteinExistence type="predicted"/>
<sequence length="469" mass="50619">MPKITFAHVSPNNFEKIKVNLAFYLFSPQVLRGLFFYKEQIKEHWSDPSPTQAFVLLMWKPLTSRIPSEGLKPDSAHERNIKDVLDYLNQREAHAATSPAGFLSASTAEGLRVTLQATLDEKLRFKYLLTCRLSQDCLEKLFAARASAKAFAAGPASSRWPTMTQKTLNMSTRSRSARFQVATPKRRTLREIVMAPAGDTAFSVGKGVLAGASAFGLGALCYYGLGMSSEAGAFEKSMVWPEYVRQRVRDTYTYFGGSIIITAASAFAVSRNPAMLNLVMRNSWLAIGASFAAMIGTGMVARSLPYREGLGAKQAAWALHCGVMGALVAPLCLLGGPIMIRAACYTAGVVSGLSTVAACAPSEKFLNMGGPLAIGLGFVFASSLGSMFLPPTTVLGAGLYSLSMYGGLVLFGGFLLYDTQRIVKMAETYPLYAAQPYDPVNASISIYLDTLNIFIRIAMLLAGGGSRRK</sequence>
<evidence type="ECO:0000313" key="1">
    <source>
        <dbReference type="EMBL" id="KAH7980385.1"/>
    </source>
</evidence>
<gene>
    <name evidence="1" type="ORF">HPB49_015453</name>
</gene>
<accession>A0ACB8E0W7</accession>
<comment type="caution">
    <text evidence="1">The sequence shown here is derived from an EMBL/GenBank/DDBJ whole genome shotgun (WGS) entry which is preliminary data.</text>
</comment>